<dbReference type="PANTHER" id="PTHR47685:SF1">
    <property type="entry name" value="MAGNESIUM TRANSPORT PROTEIN CORA"/>
    <property type="match status" value="1"/>
</dbReference>
<reference evidence="6 7" key="1">
    <citation type="submission" date="2023-03" db="EMBL/GenBank/DDBJ databases">
        <title>Host association and intracellularity evolved multiple times independently in the Rickettsiales.</title>
        <authorList>
            <person name="Castelli M."/>
            <person name="Nardi T."/>
            <person name="Gammuto L."/>
            <person name="Bellinzona G."/>
            <person name="Sabaneyeva E."/>
            <person name="Potekhin A."/>
            <person name="Serra V."/>
            <person name="Petroni G."/>
            <person name="Sassera D."/>
        </authorList>
    </citation>
    <scope>NUCLEOTIDE SEQUENCE [LARGE SCALE GENOMIC DNA]</scope>
    <source>
        <strain evidence="6 7">Sr 2-6</strain>
    </source>
</reference>
<name>A0ABU5ND53_9RICK</name>
<evidence type="ECO:0000256" key="5">
    <source>
        <dbReference type="SAM" id="Phobius"/>
    </source>
</evidence>
<organism evidence="6 7">
    <name type="scientific">Candidatus Megaera venefica</name>
    <dbReference type="NCBI Taxonomy" id="2055910"/>
    <lineage>
        <taxon>Bacteria</taxon>
        <taxon>Pseudomonadati</taxon>
        <taxon>Pseudomonadota</taxon>
        <taxon>Alphaproteobacteria</taxon>
        <taxon>Rickettsiales</taxon>
        <taxon>Rickettsiaceae</taxon>
        <taxon>Candidatus Megaera</taxon>
    </lineage>
</organism>
<gene>
    <name evidence="6" type="ORF">Megvenef_01061</name>
</gene>
<protein>
    <submittedName>
        <fullName evidence="6">CorA-like metal transporter C-terminal domain protein</fullName>
    </submittedName>
</protein>
<comment type="subcellular location">
    <subcellularLocation>
        <location evidence="1">Membrane</location>
        <topology evidence="1">Multi-pass membrane protein</topology>
    </subcellularLocation>
</comment>
<keyword evidence="3 5" id="KW-1133">Transmembrane helix</keyword>
<dbReference type="EMBL" id="JARJFB010000079">
    <property type="protein sequence ID" value="MEA0971089.1"/>
    <property type="molecule type" value="Genomic_DNA"/>
</dbReference>
<feature type="transmembrane region" description="Helical" evidence="5">
    <location>
        <begin position="101"/>
        <end position="119"/>
    </location>
</feature>
<evidence type="ECO:0000256" key="2">
    <source>
        <dbReference type="ARBA" id="ARBA00022692"/>
    </source>
</evidence>
<evidence type="ECO:0000256" key="3">
    <source>
        <dbReference type="ARBA" id="ARBA00022989"/>
    </source>
</evidence>
<dbReference type="SUPFAM" id="SSF144083">
    <property type="entry name" value="Magnesium transport protein CorA, transmembrane region"/>
    <property type="match status" value="1"/>
</dbReference>
<proteinExistence type="predicted"/>
<dbReference type="Pfam" id="PF01544">
    <property type="entry name" value="CorA"/>
    <property type="match status" value="1"/>
</dbReference>
<feature type="transmembrane region" description="Helical" evidence="5">
    <location>
        <begin position="67"/>
        <end position="89"/>
    </location>
</feature>
<dbReference type="InterPro" id="IPR050829">
    <property type="entry name" value="CorA_MIT"/>
</dbReference>
<evidence type="ECO:0000256" key="1">
    <source>
        <dbReference type="ARBA" id="ARBA00004141"/>
    </source>
</evidence>
<dbReference type="Proteomes" id="UP001291687">
    <property type="component" value="Unassembled WGS sequence"/>
</dbReference>
<keyword evidence="4 5" id="KW-0472">Membrane</keyword>
<comment type="caution">
    <text evidence="6">The sequence shown here is derived from an EMBL/GenBank/DDBJ whole genome shotgun (WGS) entry which is preliminary data.</text>
</comment>
<accession>A0ABU5ND53</accession>
<dbReference type="Gene3D" id="1.20.58.340">
    <property type="entry name" value="Magnesium transport protein CorA, transmembrane region"/>
    <property type="match status" value="1"/>
</dbReference>
<dbReference type="InterPro" id="IPR002523">
    <property type="entry name" value="MgTranspt_CorA/ZnTranspt_ZntB"/>
</dbReference>
<evidence type="ECO:0000313" key="7">
    <source>
        <dbReference type="Proteomes" id="UP001291687"/>
    </source>
</evidence>
<evidence type="ECO:0000256" key="4">
    <source>
        <dbReference type="ARBA" id="ARBA00023136"/>
    </source>
</evidence>
<keyword evidence="2 5" id="KW-0812">Transmembrane</keyword>
<dbReference type="InterPro" id="IPR045863">
    <property type="entry name" value="CorA_TM1_TM2"/>
</dbReference>
<dbReference type="PANTHER" id="PTHR47685">
    <property type="entry name" value="MAGNESIUM TRANSPORT PROTEIN CORA"/>
    <property type="match status" value="1"/>
</dbReference>
<evidence type="ECO:0000313" key="6">
    <source>
        <dbReference type="EMBL" id="MEA0971089.1"/>
    </source>
</evidence>
<keyword evidence="7" id="KW-1185">Reference proteome</keyword>
<sequence>MESLINRVINYSQQSNKFAKNEPQILRLATMLADLNSIAEHANFLSGSITFLLEALLGIIQLEQSNIVKLVSIVSLIFLPPTLIASIYGMNFEIMPELKQWLGYPITLLIMLISGWLPYKICKKKKWL</sequence>
<dbReference type="RefSeq" id="WP_322776990.1">
    <property type="nucleotide sequence ID" value="NZ_JARJFB010000079.1"/>
</dbReference>